<keyword evidence="2" id="KW-0328">Glycosyltransferase</keyword>
<evidence type="ECO:0000313" key="3">
    <source>
        <dbReference type="Proteomes" id="UP001556692"/>
    </source>
</evidence>
<dbReference type="PANTHER" id="PTHR22916">
    <property type="entry name" value="GLYCOSYLTRANSFERASE"/>
    <property type="match status" value="1"/>
</dbReference>
<gene>
    <name evidence="2" type="ORF">ABGN05_09575</name>
</gene>
<organism evidence="2 3">
    <name type="scientific">Aquibium pacificus</name>
    <dbReference type="NCBI Taxonomy" id="3153579"/>
    <lineage>
        <taxon>Bacteria</taxon>
        <taxon>Pseudomonadati</taxon>
        <taxon>Pseudomonadota</taxon>
        <taxon>Alphaproteobacteria</taxon>
        <taxon>Hyphomicrobiales</taxon>
        <taxon>Phyllobacteriaceae</taxon>
        <taxon>Aquibium</taxon>
    </lineage>
</organism>
<dbReference type="InterPro" id="IPR029044">
    <property type="entry name" value="Nucleotide-diphossugar_trans"/>
</dbReference>
<dbReference type="SUPFAM" id="SSF53448">
    <property type="entry name" value="Nucleotide-diphospho-sugar transferases"/>
    <property type="match status" value="1"/>
</dbReference>
<dbReference type="GO" id="GO:0016757">
    <property type="term" value="F:glycosyltransferase activity"/>
    <property type="evidence" value="ECO:0007669"/>
    <property type="project" value="UniProtKB-KW"/>
</dbReference>
<dbReference type="InterPro" id="IPR001173">
    <property type="entry name" value="Glyco_trans_2-like"/>
</dbReference>
<dbReference type="EMBL" id="JBDPGJ010000002">
    <property type="protein sequence ID" value="MEX0405909.1"/>
    <property type="molecule type" value="Genomic_DNA"/>
</dbReference>
<dbReference type="EC" id="2.4.-.-" evidence="2"/>
<keyword evidence="2" id="KW-0808">Transferase</keyword>
<dbReference type="RefSeq" id="WP_367953782.1">
    <property type="nucleotide sequence ID" value="NZ_JBDPGJ010000002.1"/>
</dbReference>
<dbReference type="Pfam" id="PF00535">
    <property type="entry name" value="Glycos_transf_2"/>
    <property type="match status" value="1"/>
</dbReference>
<dbReference type="CDD" id="cd00761">
    <property type="entry name" value="Glyco_tranf_GTA_type"/>
    <property type="match status" value="1"/>
</dbReference>
<dbReference type="Proteomes" id="UP001556692">
    <property type="component" value="Unassembled WGS sequence"/>
</dbReference>
<evidence type="ECO:0000313" key="2">
    <source>
        <dbReference type="EMBL" id="MEX0405909.1"/>
    </source>
</evidence>
<comment type="caution">
    <text evidence="2">The sequence shown here is derived from an EMBL/GenBank/DDBJ whole genome shotgun (WGS) entry which is preliminary data.</text>
</comment>
<name>A0ABV3SIP6_9HYPH</name>
<keyword evidence="3" id="KW-1185">Reference proteome</keyword>
<feature type="domain" description="Glycosyltransferase 2-like" evidence="1">
    <location>
        <begin position="6"/>
        <end position="131"/>
    </location>
</feature>
<sequence length="246" mass="26919">MTFEISLIIPVRGDGPFLGQALESVAVQGVSIAELLVVDDGMTQKAFDAIAPLANEFGDVKILRGPRSGPAAARNVGLRAATGTVIAFIDDDDLWPDGKLRKQCGMLAQDSELEAVGGRIHWFSQWDGRGRPVPAGDDLNVVHVNLGAFVYRRGLFDKIGLLDEGLLYSEDVDLLLRMVDSDVAFAILDEPMLHYRRHAGTMTHIRTPREKADLNRSLLASLKRRRIGGAVRPGKPLEHFLVRCGT</sequence>
<accession>A0ABV3SIP6</accession>
<proteinExistence type="predicted"/>
<protein>
    <submittedName>
        <fullName evidence="2">Glycosyltransferase family A protein</fullName>
        <ecNumber evidence="2">2.4.-.-</ecNumber>
    </submittedName>
</protein>
<dbReference type="PANTHER" id="PTHR22916:SF3">
    <property type="entry name" value="UDP-GLCNAC:BETAGAL BETA-1,3-N-ACETYLGLUCOSAMINYLTRANSFERASE-LIKE PROTEIN 1"/>
    <property type="match status" value="1"/>
</dbReference>
<evidence type="ECO:0000259" key="1">
    <source>
        <dbReference type="Pfam" id="PF00535"/>
    </source>
</evidence>
<dbReference type="Gene3D" id="3.90.550.10">
    <property type="entry name" value="Spore Coat Polysaccharide Biosynthesis Protein SpsA, Chain A"/>
    <property type="match status" value="1"/>
</dbReference>
<reference evidence="2 3" key="1">
    <citation type="submission" date="2024-05" db="EMBL/GenBank/DDBJ databases">
        <authorList>
            <person name="Jiang F."/>
        </authorList>
    </citation>
    <scope>NUCLEOTIDE SEQUENCE [LARGE SCALE GENOMIC DNA]</scope>
    <source>
        <strain evidence="2 3">LZ166</strain>
    </source>
</reference>